<sequence>MKNSIPIHDITDPDLFQQIVAEYFRCLKNEKQDFHISDIDVDDTGIGCDNGCDILVDFHFEDAIGKHTHRWVVECKSQKRAVGNKDINTNNLYSILDSNKASGYLLVCKSDASSQLKKLLKDNDKLKAVIWNGAQLWRKLIASESLLKSFFPKYYKENFIINNAKVDFENAFEQFEKQIEE</sequence>
<keyword evidence="2" id="KW-0540">Nuclease</keyword>
<evidence type="ECO:0000259" key="1">
    <source>
        <dbReference type="Pfam" id="PF04471"/>
    </source>
</evidence>
<feature type="domain" description="Restriction endonuclease type IV Mrr" evidence="1">
    <location>
        <begin position="12"/>
        <end position="137"/>
    </location>
</feature>
<dbReference type="RefSeq" id="WP_246915716.1">
    <property type="nucleotide sequence ID" value="NZ_CP090145.1"/>
</dbReference>
<dbReference type="EMBL" id="CP090145">
    <property type="protein sequence ID" value="UOX32943.1"/>
    <property type="molecule type" value="Genomic_DNA"/>
</dbReference>
<name>A0ABY4HJS9_9FLAO</name>
<evidence type="ECO:0000313" key="3">
    <source>
        <dbReference type="Proteomes" id="UP000830454"/>
    </source>
</evidence>
<gene>
    <name evidence="2" type="ORF">LXD69_12955</name>
</gene>
<accession>A0ABY4HJS9</accession>
<dbReference type="InterPro" id="IPR007560">
    <property type="entry name" value="Restrct_endonuc_IV_Mrr"/>
</dbReference>
<dbReference type="Gene3D" id="3.40.1350.10">
    <property type="match status" value="1"/>
</dbReference>
<protein>
    <submittedName>
        <fullName evidence="2">Restriction endonuclease</fullName>
    </submittedName>
</protein>
<dbReference type="SUPFAM" id="SSF52980">
    <property type="entry name" value="Restriction endonuclease-like"/>
    <property type="match status" value="1"/>
</dbReference>
<evidence type="ECO:0000313" key="2">
    <source>
        <dbReference type="EMBL" id="UOX32943.1"/>
    </source>
</evidence>
<reference evidence="2" key="2">
    <citation type="submission" date="2022-04" db="EMBL/GenBank/DDBJ databases">
        <title>Complete Genome Sequence of Flavobacterium sediminilitoris YSM-43, Isolated from a Tidal Sediment.</title>
        <authorList>
            <person name="Lee P.A."/>
        </authorList>
    </citation>
    <scope>NUCLEOTIDE SEQUENCE</scope>
    <source>
        <strain evidence="2">YSM-43</strain>
    </source>
</reference>
<dbReference type="Proteomes" id="UP000830454">
    <property type="component" value="Chromosome"/>
</dbReference>
<dbReference type="InterPro" id="IPR011335">
    <property type="entry name" value="Restrct_endonuc-II-like"/>
</dbReference>
<keyword evidence="3" id="KW-1185">Reference proteome</keyword>
<dbReference type="Pfam" id="PF04471">
    <property type="entry name" value="Mrr_cat"/>
    <property type="match status" value="1"/>
</dbReference>
<keyword evidence="2" id="KW-0255">Endonuclease</keyword>
<reference evidence="2" key="1">
    <citation type="submission" date="2021-12" db="EMBL/GenBank/DDBJ databases">
        <authorList>
            <person name="Cha I.-T."/>
            <person name="Lee K.-E."/>
            <person name="Park S.-J."/>
        </authorList>
    </citation>
    <scope>NUCLEOTIDE SEQUENCE</scope>
    <source>
        <strain evidence="2">YSM-43</strain>
    </source>
</reference>
<organism evidence="2 3">
    <name type="scientific">Flavobacterium sediminilitoris</name>
    <dbReference type="NCBI Taxonomy" id="2024526"/>
    <lineage>
        <taxon>Bacteria</taxon>
        <taxon>Pseudomonadati</taxon>
        <taxon>Bacteroidota</taxon>
        <taxon>Flavobacteriia</taxon>
        <taxon>Flavobacteriales</taxon>
        <taxon>Flavobacteriaceae</taxon>
        <taxon>Flavobacterium</taxon>
    </lineage>
</organism>
<dbReference type="GO" id="GO:0004519">
    <property type="term" value="F:endonuclease activity"/>
    <property type="evidence" value="ECO:0007669"/>
    <property type="project" value="UniProtKB-KW"/>
</dbReference>
<proteinExistence type="predicted"/>
<keyword evidence="2" id="KW-0378">Hydrolase</keyword>
<dbReference type="InterPro" id="IPR011856">
    <property type="entry name" value="tRNA_endonuc-like_dom_sf"/>
</dbReference>